<feature type="compositionally biased region" description="Low complexity" evidence="1">
    <location>
        <begin position="34"/>
        <end position="45"/>
    </location>
</feature>
<evidence type="ECO:0000313" key="2">
    <source>
        <dbReference type="EMBL" id="KZC08745.1"/>
    </source>
</evidence>
<sequence length="54" mass="5642">MGRVGGTHATTQTKLAPYVETHVITRTVVRRGDTTTPSPAAATASHRLSVLNGV</sequence>
<keyword evidence="3" id="KW-1185">Reference proteome</keyword>
<organism evidence="2 3">
    <name type="scientific">Dufourea novaeangliae</name>
    <name type="common">Sweat bee</name>
    <dbReference type="NCBI Taxonomy" id="178035"/>
    <lineage>
        <taxon>Eukaryota</taxon>
        <taxon>Metazoa</taxon>
        <taxon>Ecdysozoa</taxon>
        <taxon>Arthropoda</taxon>
        <taxon>Hexapoda</taxon>
        <taxon>Insecta</taxon>
        <taxon>Pterygota</taxon>
        <taxon>Neoptera</taxon>
        <taxon>Endopterygota</taxon>
        <taxon>Hymenoptera</taxon>
        <taxon>Apocrita</taxon>
        <taxon>Aculeata</taxon>
        <taxon>Apoidea</taxon>
        <taxon>Anthophila</taxon>
        <taxon>Halictidae</taxon>
        <taxon>Rophitinae</taxon>
        <taxon>Dufourea</taxon>
    </lineage>
</organism>
<dbReference type="Proteomes" id="UP000076502">
    <property type="component" value="Unassembled WGS sequence"/>
</dbReference>
<feature type="region of interest" description="Disordered" evidence="1">
    <location>
        <begin position="32"/>
        <end position="54"/>
    </location>
</feature>
<protein>
    <submittedName>
        <fullName evidence="2">Uncharacterized protein</fullName>
    </submittedName>
</protein>
<evidence type="ECO:0000256" key="1">
    <source>
        <dbReference type="SAM" id="MobiDB-lite"/>
    </source>
</evidence>
<reference evidence="2 3" key="1">
    <citation type="submission" date="2015-07" db="EMBL/GenBank/DDBJ databases">
        <title>The genome of Dufourea novaeangliae.</title>
        <authorList>
            <person name="Pan H."/>
            <person name="Kapheim K."/>
        </authorList>
    </citation>
    <scope>NUCLEOTIDE SEQUENCE [LARGE SCALE GENOMIC DNA]</scope>
    <source>
        <strain evidence="2">0120121106</strain>
        <tissue evidence="2">Whole body</tissue>
    </source>
</reference>
<evidence type="ECO:0000313" key="3">
    <source>
        <dbReference type="Proteomes" id="UP000076502"/>
    </source>
</evidence>
<dbReference type="EMBL" id="KQ434856">
    <property type="protein sequence ID" value="KZC08745.1"/>
    <property type="molecule type" value="Genomic_DNA"/>
</dbReference>
<accession>A0A154PA24</accession>
<proteinExistence type="predicted"/>
<dbReference type="AlphaFoldDB" id="A0A154PA24"/>
<gene>
    <name evidence="2" type="ORF">WN55_10767</name>
</gene>
<name>A0A154PA24_DUFNO</name>